<dbReference type="AlphaFoldDB" id="A0A2Z7DCE7"/>
<evidence type="ECO:0000313" key="8">
    <source>
        <dbReference type="Proteomes" id="UP000250235"/>
    </source>
</evidence>
<keyword evidence="2" id="KW-0328">Glycosyltransferase</keyword>
<dbReference type="InterPro" id="IPR003406">
    <property type="entry name" value="Glyco_trans_14"/>
</dbReference>
<evidence type="ECO:0000256" key="6">
    <source>
        <dbReference type="SAM" id="MobiDB-lite"/>
    </source>
</evidence>
<dbReference type="PANTHER" id="PTHR31042:SF70">
    <property type="entry name" value="OS01G0695200 PROTEIN"/>
    <property type="match status" value="1"/>
</dbReference>
<keyword evidence="4" id="KW-0472">Membrane</keyword>
<keyword evidence="5" id="KW-0325">Glycoprotein</keyword>
<dbReference type="PANTHER" id="PTHR31042">
    <property type="entry name" value="CORE-2/I-BRANCHING BETA-1,6-N-ACETYLGLUCOSAMINYLTRANSFERASE FAMILY PROTEIN-RELATED"/>
    <property type="match status" value="1"/>
</dbReference>
<gene>
    <name evidence="7" type="ORF">F511_35922</name>
</gene>
<dbReference type="OrthoDB" id="191334at2759"/>
<protein>
    <recommendedName>
        <fullName evidence="9">Core-2/I-branching beta-1,6-N-acetylglucosaminyltransferase family protein</fullName>
    </recommendedName>
</protein>
<evidence type="ECO:0008006" key="9">
    <source>
        <dbReference type="Google" id="ProtNLM"/>
    </source>
</evidence>
<sequence length="495" mass="56664">MSRAMYAGSIDVHTLLMEGPFSALGHHRHRTAANHRPGAAARAMPSCCTPHTQRRVASSAGMRCMLIFVGHRAHNVHPAPVRPARPVHRCCVAYAQNLHVLRAHDKLTRMESSRKDGRNGVRWQAAAAAINDGGGGDGRRPIVDVRGEESYDSIIKWVMNVSLQCRIYRIQQYSQTTLPNNSSDLTLRVRHFSDQYEGNPKVAFLFLAKRNLPLDFLWGSFFENADPENFSIFIHSDPGFMFNASTTRSAFFYDRQLRNSIKVAWGEASMIEAERLLFEEALQSPANQRLVLLSDRCVPLYNFSYIYSYLMNSPRSFVDSFLDKKDVRYNPRMSPVIPKNKWRKGSQRRPQVDSDGGKKNLKLQKQHNCIPDEHYVQTLLAMNDLESELERRTLTYTLWNQSKTNMENKFWHPFTFNYADSGPQQIKRIKDISHVYYETEFRTEWCSNNLTSVPCFLFARKFSQGAAMRLLSQGIVSSFDISALLEPPPRISSAL</sequence>
<name>A0A2Z7DCE7_9LAMI</name>
<proteinExistence type="predicted"/>
<dbReference type="EMBL" id="KQ989049">
    <property type="protein sequence ID" value="KZV54976.1"/>
    <property type="molecule type" value="Genomic_DNA"/>
</dbReference>
<evidence type="ECO:0000256" key="2">
    <source>
        <dbReference type="ARBA" id="ARBA00022676"/>
    </source>
</evidence>
<dbReference type="GO" id="GO:0016757">
    <property type="term" value="F:glycosyltransferase activity"/>
    <property type="evidence" value="ECO:0007669"/>
    <property type="project" value="UniProtKB-KW"/>
</dbReference>
<dbReference type="InterPro" id="IPR044174">
    <property type="entry name" value="BC10-like"/>
</dbReference>
<evidence type="ECO:0000256" key="5">
    <source>
        <dbReference type="ARBA" id="ARBA00023180"/>
    </source>
</evidence>
<evidence type="ECO:0000313" key="7">
    <source>
        <dbReference type="EMBL" id="KZV54976.1"/>
    </source>
</evidence>
<feature type="region of interest" description="Disordered" evidence="6">
    <location>
        <begin position="338"/>
        <end position="360"/>
    </location>
</feature>
<keyword evidence="8" id="KW-1185">Reference proteome</keyword>
<dbReference type="Pfam" id="PF02485">
    <property type="entry name" value="Branch"/>
    <property type="match status" value="1"/>
</dbReference>
<organism evidence="7 8">
    <name type="scientific">Dorcoceras hygrometricum</name>
    <dbReference type="NCBI Taxonomy" id="472368"/>
    <lineage>
        <taxon>Eukaryota</taxon>
        <taxon>Viridiplantae</taxon>
        <taxon>Streptophyta</taxon>
        <taxon>Embryophyta</taxon>
        <taxon>Tracheophyta</taxon>
        <taxon>Spermatophyta</taxon>
        <taxon>Magnoliopsida</taxon>
        <taxon>eudicotyledons</taxon>
        <taxon>Gunneridae</taxon>
        <taxon>Pentapetalae</taxon>
        <taxon>asterids</taxon>
        <taxon>lamiids</taxon>
        <taxon>Lamiales</taxon>
        <taxon>Gesneriaceae</taxon>
        <taxon>Didymocarpoideae</taxon>
        <taxon>Trichosporeae</taxon>
        <taxon>Loxocarpinae</taxon>
        <taxon>Dorcoceras</taxon>
    </lineage>
</organism>
<evidence type="ECO:0000256" key="1">
    <source>
        <dbReference type="ARBA" id="ARBA00004606"/>
    </source>
</evidence>
<dbReference type="GO" id="GO:0016020">
    <property type="term" value="C:membrane"/>
    <property type="evidence" value="ECO:0007669"/>
    <property type="project" value="UniProtKB-SubCell"/>
</dbReference>
<accession>A0A2Z7DCE7</accession>
<keyword evidence="3" id="KW-0808">Transferase</keyword>
<dbReference type="Proteomes" id="UP000250235">
    <property type="component" value="Unassembled WGS sequence"/>
</dbReference>
<evidence type="ECO:0000256" key="3">
    <source>
        <dbReference type="ARBA" id="ARBA00022679"/>
    </source>
</evidence>
<reference evidence="7 8" key="1">
    <citation type="journal article" date="2015" name="Proc. Natl. Acad. Sci. U.S.A.">
        <title>The resurrection genome of Boea hygrometrica: A blueprint for survival of dehydration.</title>
        <authorList>
            <person name="Xiao L."/>
            <person name="Yang G."/>
            <person name="Zhang L."/>
            <person name="Yang X."/>
            <person name="Zhao S."/>
            <person name="Ji Z."/>
            <person name="Zhou Q."/>
            <person name="Hu M."/>
            <person name="Wang Y."/>
            <person name="Chen M."/>
            <person name="Xu Y."/>
            <person name="Jin H."/>
            <person name="Xiao X."/>
            <person name="Hu G."/>
            <person name="Bao F."/>
            <person name="Hu Y."/>
            <person name="Wan P."/>
            <person name="Li L."/>
            <person name="Deng X."/>
            <person name="Kuang T."/>
            <person name="Xiang C."/>
            <person name="Zhu J.K."/>
            <person name="Oliver M.J."/>
            <person name="He Y."/>
        </authorList>
    </citation>
    <scope>NUCLEOTIDE SEQUENCE [LARGE SCALE GENOMIC DNA]</scope>
    <source>
        <strain evidence="8">cv. XS01</strain>
    </source>
</reference>
<comment type="subcellular location">
    <subcellularLocation>
        <location evidence="1">Membrane</location>
        <topology evidence="1">Single-pass type II membrane protein</topology>
    </subcellularLocation>
</comment>
<evidence type="ECO:0000256" key="4">
    <source>
        <dbReference type="ARBA" id="ARBA00023136"/>
    </source>
</evidence>